<dbReference type="PANTHER" id="PTHR30574:SF1">
    <property type="entry name" value="SULPHUR TRANSPORT DOMAIN-CONTAINING PROTEIN"/>
    <property type="match status" value="1"/>
</dbReference>
<evidence type="ECO:0008006" key="12">
    <source>
        <dbReference type="Google" id="ProtNLM"/>
    </source>
</evidence>
<protein>
    <recommendedName>
        <fullName evidence="12">YeeE/YedE family protein</fullName>
    </recommendedName>
</protein>
<keyword evidence="3" id="KW-1003">Cell membrane</keyword>
<comment type="subcellular location">
    <subcellularLocation>
        <location evidence="1">Cell inner membrane</location>
        <topology evidence="1">Multi-pass membrane protein</topology>
    </subcellularLocation>
</comment>
<proteinExistence type="inferred from homology"/>
<feature type="transmembrane region" description="Helical" evidence="9">
    <location>
        <begin position="82"/>
        <end position="111"/>
    </location>
</feature>
<feature type="transmembrane region" description="Helical" evidence="9">
    <location>
        <begin position="174"/>
        <end position="192"/>
    </location>
</feature>
<keyword evidence="11" id="KW-1185">Reference proteome</keyword>
<dbReference type="Pfam" id="PF04143">
    <property type="entry name" value="Sulf_transp"/>
    <property type="match status" value="1"/>
</dbReference>
<keyword evidence="7 9" id="KW-0472">Membrane</keyword>
<evidence type="ECO:0000256" key="9">
    <source>
        <dbReference type="SAM" id="Phobius"/>
    </source>
</evidence>
<keyword evidence="2" id="KW-0813">Transport</keyword>
<feature type="transmembrane region" description="Helical" evidence="9">
    <location>
        <begin position="298"/>
        <end position="318"/>
    </location>
</feature>
<keyword evidence="5 9" id="KW-0812">Transmembrane</keyword>
<dbReference type="AlphaFoldDB" id="A0A918XPT8"/>
<reference evidence="10" key="1">
    <citation type="journal article" date="2014" name="Int. J. Syst. Evol. Microbiol.">
        <title>Complete genome sequence of Corynebacterium casei LMG S-19264T (=DSM 44701T), isolated from a smear-ripened cheese.</title>
        <authorList>
            <consortium name="US DOE Joint Genome Institute (JGI-PGF)"/>
            <person name="Walter F."/>
            <person name="Albersmeier A."/>
            <person name="Kalinowski J."/>
            <person name="Ruckert C."/>
        </authorList>
    </citation>
    <scope>NUCLEOTIDE SEQUENCE</scope>
    <source>
        <strain evidence="10">KCTC 42651</strain>
    </source>
</reference>
<feature type="transmembrane region" description="Helical" evidence="9">
    <location>
        <begin position="199"/>
        <end position="219"/>
    </location>
</feature>
<feature type="transmembrane region" description="Helical" evidence="9">
    <location>
        <begin position="48"/>
        <end position="70"/>
    </location>
</feature>
<feature type="transmembrane region" description="Helical" evidence="9">
    <location>
        <begin position="118"/>
        <end position="138"/>
    </location>
</feature>
<name>A0A918XPT8_9PROT</name>
<reference evidence="10" key="2">
    <citation type="submission" date="2020-09" db="EMBL/GenBank/DDBJ databases">
        <authorList>
            <person name="Sun Q."/>
            <person name="Kim S."/>
        </authorList>
    </citation>
    <scope>NUCLEOTIDE SEQUENCE</scope>
    <source>
        <strain evidence="10">KCTC 42651</strain>
    </source>
</reference>
<dbReference type="EMBL" id="BMZS01000002">
    <property type="protein sequence ID" value="GHD44649.1"/>
    <property type="molecule type" value="Genomic_DNA"/>
</dbReference>
<comment type="similarity">
    <text evidence="8">Belongs to the TsuA/YedE (TC 9.B.102) family.</text>
</comment>
<evidence type="ECO:0000313" key="11">
    <source>
        <dbReference type="Proteomes" id="UP000630353"/>
    </source>
</evidence>
<evidence type="ECO:0000256" key="2">
    <source>
        <dbReference type="ARBA" id="ARBA00022448"/>
    </source>
</evidence>
<evidence type="ECO:0000256" key="3">
    <source>
        <dbReference type="ARBA" id="ARBA00022475"/>
    </source>
</evidence>
<feature type="transmembrane region" description="Helical" evidence="9">
    <location>
        <begin position="259"/>
        <end position="277"/>
    </location>
</feature>
<dbReference type="Proteomes" id="UP000630353">
    <property type="component" value="Unassembled WGS sequence"/>
</dbReference>
<keyword evidence="4" id="KW-0997">Cell inner membrane</keyword>
<gene>
    <name evidence="10" type="ORF">GCM10017083_12290</name>
</gene>
<dbReference type="RefSeq" id="WP_229836478.1">
    <property type="nucleotide sequence ID" value="NZ_BMZS01000002.1"/>
</dbReference>
<feature type="transmembrane region" description="Helical" evidence="9">
    <location>
        <begin position="6"/>
        <end position="27"/>
    </location>
</feature>
<keyword evidence="6 9" id="KW-1133">Transmembrane helix</keyword>
<accession>A0A918XPT8</accession>
<evidence type="ECO:0000256" key="6">
    <source>
        <dbReference type="ARBA" id="ARBA00022989"/>
    </source>
</evidence>
<evidence type="ECO:0000256" key="1">
    <source>
        <dbReference type="ARBA" id="ARBA00004429"/>
    </source>
</evidence>
<dbReference type="InterPro" id="IPR007272">
    <property type="entry name" value="Sulf_transp_TsuA/YedE"/>
</dbReference>
<dbReference type="PANTHER" id="PTHR30574">
    <property type="entry name" value="INNER MEMBRANE PROTEIN YEDE"/>
    <property type="match status" value="1"/>
</dbReference>
<organism evidence="10 11">
    <name type="scientific">Thalassobaculum fulvum</name>
    <dbReference type="NCBI Taxonomy" id="1633335"/>
    <lineage>
        <taxon>Bacteria</taxon>
        <taxon>Pseudomonadati</taxon>
        <taxon>Pseudomonadota</taxon>
        <taxon>Alphaproteobacteria</taxon>
        <taxon>Rhodospirillales</taxon>
        <taxon>Thalassobaculaceae</taxon>
        <taxon>Thalassobaculum</taxon>
    </lineage>
</organism>
<evidence type="ECO:0000256" key="4">
    <source>
        <dbReference type="ARBA" id="ARBA00022519"/>
    </source>
</evidence>
<evidence type="ECO:0000313" key="10">
    <source>
        <dbReference type="EMBL" id="GHD44649.1"/>
    </source>
</evidence>
<evidence type="ECO:0000256" key="5">
    <source>
        <dbReference type="ARBA" id="ARBA00022692"/>
    </source>
</evidence>
<evidence type="ECO:0000256" key="7">
    <source>
        <dbReference type="ARBA" id="ARBA00023136"/>
    </source>
</evidence>
<comment type="caution">
    <text evidence="10">The sequence shown here is derived from an EMBL/GenBank/DDBJ whole genome shotgun (WGS) entry which is preliminary data.</text>
</comment>
<sequence length="366" mass="37906">MDIIEAHVALPVVGVAAGIVLGFVARLNRFCTLSALERYWYSGDATGLRTWVLAATVAMLATQGLAATGLADIRDSFYLRSYLGLTGAIFGGLMFGFGMAMVGTCAFGAVIRLGGGSLRSLVVLLTLGLAAISTQRGLMGQVRVVLVDNLALDMTAAGGQSIPGLISRLLEVDATLAVVVLLGGGLLAWIFADPAFRRRWAAIGTGTAVGLVIAFGWAATTYFSTISFEPVQIEAGSFSVPVGDVIMHVITYTGTVPDYGTGLVVGAVIGAGLAAWYRNDARWEACDDARELSRHLAGGALMGIGGVFAMGCTIGQGVTGFSTLAISSPIAFASILLGARLGLSWMVEGSVWSMFRGRQSGHGPAE</sequence>
<evidence type="ECO:0000256" key="8">
    <source>
        <dbReference type="ARBA" id="ARBA00035655"/>
    </source>
</evidence>
<dbReference type="GO" id="GO:0005886">
    <property type="term" value="C:plasma membrane"/>
    <property type="evidence" value="ECO:0007669"/>
    <property type="project" value="UniProtKB-SubCell"/>
</dbReference>
<feature type="transmembrane region" description="Helical" evidence="9">
    <location>
        <begin position="324"/>
        <end position="347"/>
    </location>
</feature>